<comment type="function">
    <text evidence="13">Metal transporter.</text>
</comment>
<comment type="caution">
    <text evidence="19">The sequence shown here is derived from an EMBL/GenBank/DDBJ whole genome shotgun (WGS) entry which is preliminary data.</text>
</comment>
<reference evidence="19 20" key="1">
    <citation type="submission" date="2021-06" db="EMBL/GenBank/DDBJ databases">
        <title>Chromosome-level genome assembly of the red-tail catfish (Hemibagrus wyckioides).</title>
        <authorList>
            <person name="Shao F."/>
        </authorList>
    </citation>
    <scope>NUCLEOTIDE SEQUENCE [LARGE SCALE GENOMIC DNA]</scope>
    <source>
        <strain evidence="19">EC202008001</strain>
        <tissue evidence="19">Blood</tissue>
    </source>
</reference>
<dbReference type="Gene3D" id="2.60.120.10">
    <property type="entry name" value="Jelly Rolls"/>
    <property type="match status" value="1"/>
</dbReference>
<evidence type="ECO:0000256" key="2">
    <source>
        <dbReference type="ARBA" id="ARBA00010484"/>
    </source>
</evidence>
<evidence type="ECO:0000313" key="20">
    <source>
        <dbReference type="Proteomes" id="UP000824219"/>
    </source>
</evidence>
<keyword evidence="8" id="KW-0406">Ion transport</keyword>
<evidence type="ECO:0000256" key="10">
    <source>
        <dbReference type="ARBA" id="ARBA00023136"/>
    </source>
</evidence>
<keyword evidence="4" id="KW-1003">Cell membrane</keyword>
<dbReference type="GO" id="GO:0015081">
    <property type="term" value="F:sodium ion transmembrane transporter activity"/>
    <property type="evidence" value="ECO:0007669"/>
    <property type="project" value="TreeGrafter"/>
</dbReference>
<dbReference type="InterPro" id="IPR000644">
    <property type="entry name" value="CBS_dom"/>
</dbReference>
<comment type="subcellular location">
    <subcellularLocation>
        <location evidence="1 13">Cell membrane</location>
        <topology evidence="1 13">Multi-pass membrane protein</topology>
    </subcellularLocation>
</comment>
<dbReference type="PROSITE" id="PS51846">
    <property type="entry name" value="CNNM"/>
    <property type="match status" value="1"/>
</dbReference>
<keyword evidence="5 12" id="KW-0812">Transmembrane</keyword>
<keyword evidence="7 12" id="KW-1133">Transmembrane helix</keyword>
<dbReference type="InterPro" id="IPR002550">
    <property type="entry name" value="CNNM"/>
</dbReference>
<gene>
    <name evidence="19" type="ORF">KOW79_017969</name>
</gene>
<evidence type="ECO:0000256" key="1">
    <source>
        <dbReference type="ARBA" id="ARBA00004651"/>
    </source>
</evidence>
<feature type="compositionally biased region" description="Polar residues" evidence="14">
    <location>
        <begin position="762"/>
        <end position="783"/>
    </location>
</feature>
<feature type="transmembrane region" description="Helical" evidence="13">
    <location>
        <begin position="236"/>
        <end position="257"/>
    </location>
</feature>
<dbReference type="SUPFAM" id="SSF54631">
    <property type="entry name" value="CBS-domain pair"/>
    <property type="match status" value="1"/>
</dbReference>
<feature type="domain" description="CBS" evidence="17">
    <location>
        <begin position="441"/>
        <end position="507"/>
    </location>
</feature>
<dbReference type="AlphaFoldDB" id="A0A9D3SGK7"/>
<dbReference type="GO" id="GO:0010960">
    <property type="term" value="P:magnesium ion homeostasis"/>
    <property type="evidence" value="ECO:0007669"/>
    <property type="project" value="InterPro"/>
</dbReference>
<evidence type="ECO:0000256" key="13">
    <source>
        <dbReference type="RuleBase" id="RU369091"/>
    </source>
</evidence>
<dbReference type="SUPFAM" id="SSF51206">
    <property type="entry name" value="cAMP-binding domain-like"/>
    <property type="match status" value="1"/>
</dbReference>
<dbReference type="FunFam" id="3.10.580.10:FF:000001">
    <property type="entry name" value="Putative metal transporter CNNM3 isoform 2"/>
    <property type="match status" value="1"/>
</dbReference>
<evidence type="ECO:0000256" key="4">
    <source>
        <dbReference type="ARBA" id="ARBA00022475"/>
    </source>
</evidence>
<dbReference type="InterPro" id="IPR045095">
    <property type="entry name" value="ACDP"/>
</dbReference>
<dbReference type="OrthoDB" id="5353557at2759"/>
<dbReference type="PROSITE" id="PS51371">
    <property type="entry name" value="CBS"/>
    <property type="match status" value="1"/>
</dbReference>
<organism evidence="19 20">
    <name type="scientific">Hemibagrus wyckioides</name>
    <dbReference type="NCBI Taxonomy" id="337641"/>
    <lineage>
        <taxon>Eukaryota</taxon>
        <taxon>Metazoa</taxon>
        <taxon>Chordata</taxon>
        <taxon>Craniata</taxon>
        <taxon>Vertebrata</taxon>
        <taxon>Euteleostomi</taxon>
        <taxon>Actinopterygii</taxon>
        <taxon>Neopterygii</taxon>
        <taxon>Teleostei</taxon>
        <taxon>Ostariophysi</taxon>
        <taxon>Siluriformes</taxon>
        <taxon>Bagridae</taxon>
        <taxon>Hemibagrus</taxon>
    </lineage>
</organism>
<feature type="transmembrane region" description="Helical" evidence="13">
    <location>
        <begin position="294"/>
        <end position="314"/>
    </location>
</feature>
<keyword evidence="3" id="KW-0813">Transport</keyword>
<evidence type="ECO:0000259" key="16">
    <source>
        <dbReference type="PROSITE" id="PS50042"/>
    </source>
</evidence>
<evidence type="ECO:0000259" key="18">
    <source>
        <dbReference type="PROSITE" id="PS51846"/>
    </source>
</evidence>
<feature type="signal peptide" evidence="15">
    <location>
        <begin position="1"/>
        <end position="27"/>
    </location>
</feature>
<feature type="transmembrane region" description="Helical" evidence="13">
    <location>
        <begin position="263"/>
        <end position="282"/>
    </location>
</feature>
<name>A0A9D3SGK7_9TELE</name>
<feature type="region of interest" description="Disordered" evidence="14">
    <location>
        <begin position="716"/>
        <end position="783"/>
    </location>
</feature>
<dbReference type="Proteomes" id="UP000824219">
    <property type="component" value="Linkage Group LG22"/>
</dbReference>
<evidence type="ECO:0000256" key="9">
    <source>
        <dbReference type="ARBA" id="ARBA00023122"/>
    </source>
</evidence>
<dbReference type="PANTHER" id="PTHR12064">
    <property type="entry name" value="METAL TRANSPORTER CNNM"/>
    <property type="match status" value="1"/>
</dbReference>
<protein>
    <recommendedName>
        <fullName evidence="13">Metal transporter</fullName>
    </recommendedName>
</protein>
<dbReference type="InterPro" id="IPR018490">
    <property type="entry name" value="cNMP-bd_dom_sf"/>
</dbReference>
<evidence type="ECO:0000256" key="15">
    <source>
        <dbReference type="SAM" id="SignalP"/>
    </source>
</evidence>
<dbReference type="Pfam" id="PF25511">
    <property type="entry name" value="Ig_CNNM4_N"/>
    <property type="match status" value="1"/>
</dbReference>
<sequence>MATGWYGGKGITLTFILLLWPGECPNAAETAAEAGSESRVLGMRLVRSDKPAATTDDGIVQVTEESNILLRLYGLHISNDTLSQVKFMEVGDDGDERERFNRTCDEFTKDILNKGGVSVNGQGTSGVLSVKIKLLRKSEAQRDYALCIRNDQDSTWYLLGENDGRIRVVEEKKSLLPLWLQVIVICCLLVLSGMFSGLNLGLMALDPMELRIVQSCGTDKEKKYARKIEPIRRKGNYLLCSLLLGNVLVNTTLTILLDDLIGSGIGAVVASTIGIVIFGEIVPQAMCSRHGLAVGANTILLTKFFMLVTFPLSYPISKLLDCILGQEIGTVYNREKLVEMLKVTEPYNDLVKEELNMIQGALELRTKTVEDVMTPLSNCFMIHSDAVLDFNTMSEIMESGYTRIPVYEEERTNIVDILFVKDLAFVDPDDCTTLKTITKFYNHPVHFVFHDTKLDSMLEEFKKGKSHLAIVQKVNNEGEGDPFYEVLGLVTLEDVIEEIIKSEILDESDLYTDNRTRKKVAPNKNKRDFSAFKHESESKVKISPQLLLAAHRFLATEVNLFSQSQISEKVLLRILRHPDVIQDIKFNENDKRSPHHYLYQRGKAVDYFILILQGRVEVEAGNENMKFETGPFSYYGVMALNATLEFRSPSHISGLNRSSSLNYTDRSESLSISGSNTQLNSSLSAQYVPDFNVRALTDLQIVKITRSQYQNGLMASRLDNSPQSPDSGQMRPDNNTPVVSQSPSDNTLTLPMTDTPPDEHTSLLNEQNCLSTRQSNHSTHSEI</sequence>
<feature type="compositionally biased region" description="Polar residues" evidence="14">
    <location>
        <begin position="716"/>
        <end position="746"/>
    </location>
</feature>
<evidence type="ECO:0000256" key="11">
    <source>
        <dbReference type="PROSITE-ProRule" id="PRU00703"/>
    </source>
</evidence>
<comment type="similarity">
    <text evidence="2 13">Belongs to the ACDP family.</text>
</comment>
<dbReference type="Pfam" id="PF01595">
    <property type="entry name" value="CNNM"/>
    <property type="match status" value="1"/>
</dbReference>
<dbReference type="InterPro" id="IPR044751">
    <property type="entry name" value="Ion_transp-like_CBS"/>
</dbReference>
<evidence type="ECO:0000256" key="7">
    <source>
        <dbReference type="ARBA" id="ARBA00022989"/>
    </source>
</evidence>
<evidence type="ECO:0000256" key="14">
    <source>
        <dbReference type="SAM" id="MobiDB-lite"/>
    </source>
</evidence>
<dbReference type="EMBL" id="JAHKSW010000022">
    <property type="protein sequence ID" value="KAG7318214.1"/>
    <property type="molecule type" value="Genomic_DNA"/>
</dbReference>
<evidence type="ECO:0000256" key="8">
    <source>
        <dbReference type="ARBA" id="ARBA00023065"/>
    </source>
</evidence>
<accession>A0A9D3SGK7</accession>
<evidence type="ECO:0000256" key="6">
    <source>
        <dbReference type="ARBA" id="ARBA00022737"/>
    </source>
</evidence>
<dbReference type="InterPro" id="IPR014710">
    <property type="entry name" value="RmlC-like_jellyroll"/>
</dbReference>
<evidence type="ECO:0000313" key="19">
    <source>
        <dbReference type="EMBL" id="KAG7318214.1"/>
    </source>
</evidence>
<keyword evidence="20" id="KW-1185">Reference proteome</keyword>
<feature type="chain" id="PRO_5038877001" description="Metal transporter" evidence="15">
    <location>
        <begin position="28"/>
        <end position="783"/>
    </location>
</feature>
<dbReference type="PROSITE" id="PS50042">
    <property type="entry name" value="CNMP_BINDING_3"/>
    <property type="match status" value="1"/>
</dbReference>
<keyword evidence="10 12" id="KW-0472">Membrane</keyword>
<feature type="domain" description="CNNM transmembrane" evidence="18">
    <location>
        <begin position="174"/>
        <end position="354"/>
    </location>
</feature>
<proteinExistence type="inferred from homology"/>
<dbReference type="Gene3D" id="3.10.580.10">
    <property type="entry name" value="CBS-domain"/>
    <property type="match status" value="1"/>
</dbReference>
<evidence type="ECO:0000259" key="17">
    <source>
        <dbReference type="PROSITE" id="PS51371"/>
    </source>
</evidence>
<dbReference type="InterPro" id="IPR057492">
    <property type="entry name" value="Ig_CNNM1/2/4_N"/>
</dbReference>
<dbReference type="InterPro" id="IPR000595">
    <property type="entry name" value="cNMP-bd_dom"/>
</dbReference>
<dbReference type="InterPro" id="IPR046342">
    <property type="entry name" value="CBS_dom_sf"/>
</dbReference>
<dbReference type="PANTHER" id="PTHR12064:SF26">
    <property type="entry name" value="METAL TRANSPORTER CNNM4"/>
    <property type="match status" value="1"/>
</dbReference>
<keyword evidence="9 11" id="KW-0129">CBS domain</keyword>
<dbReference type="CDD" id="cd04590">
    <property type="entry name" value="CBS_pair_CorC_HlyC_assoc"/>
    <property type="match status" value="1"/>
</dbReference>
<feature type="domain" description="Cyclic nucleotide-binding" evidence="16">
    <location>
        <begin position="579"/>
        <end position="640"/>
    </location>
</feature>
<evidence type="ECO:0000256" key="3">
    <source>
        <dbReference type="ARBA" id="ARBA00022448"/>
    </source>
</evidence>
<keyword evidence="6" id="KW-0677">Repeat</keyword>
<dbReference type="GO" id="GO:0015095">
    <property type="term" value="F:magnesium ion transmembrane transporter activity"/>
    <property type="evidence" value="ECO:0007669"/>
    <property type="project" value="TreeGrafter"/>
</dbReference>
<keyword evidence="15" id="KW-0732">Signal</keyword>
<dbReference type="Pfam" id="PF25562">
    <property type="entry name" value="CNBH_CNNM2_C"/>
    <property type="match status" value="1"/>
</dbReference>
<dbReference type="Pfam" id="PF00571">
    <property type="entry name" value="CBS"/>
    <property type="match status" value="1"/>
</dbReference>
<evidence type="ECO:0000256" key="5">
    <source>
        <dbReference type="ARBA" id="ARBA00022692"/>
    </source>
</evidence>
<dbReference type="GO" id="GO:0005886">
    <property type="term" value="C:plasma membrane"/>
    <property type="evidence" value="ECO:0007669"/>
    <property type="project" value="UniProtKB-SubCell"/>
</dbReference>
<evidence type="ECO:0000256" key="12">
    <source>
        <dbReference type="PROSITE-ProRule" id="PRU01193"/>
    </source>
</evidence>
<feature type="transmembrane region" description="Helical" evidence="13">
    <location>
        <begin position="178"/>
        <end position="202"/>
    </location>
</feature>